<evidence type="ECO:0000313" key="10">
    <source>
        <dbReference type="Proteomes" id="UP000250266"/>
    </source>
</evidence>
<feature type="compositionally biased region" description="Basic and acidic residues" evidence="6">
    <location>
        <begin position="52"/>
        <end position="64"/>
    </location>
</feature>
<keyword evidence="5 7" id="KW-0472">Membrane</keyword>
<dbReference type="InterPro" id="IPR020846">
    <property type="entry name" value="MFS_dom"/>
</dbReference>
<dbReference type="CDD" id="cd17323">
    <property type="entry name" value="MFS_Tpo1_MDR_like"/>
    <property type="match status" value="1"/>
</dbReference>
<feature type="transmembrane region" description="Helical" evidence="7">
    <location>
        <begin position="367"/>
        <end position="386"/>
    </location>
</feature>
<dbReference type="PROSITE" id="PS50850">
    <property type="entry name" value="MFS"/>
    <property type="match status" value="1"/>
</dbReference>
<feature type="compositionally biased region" description="Polar residues" evidence="6">
    <location>
        <begin position="34"/>
        <end position="51"/>
    </location>
</feature>
<comment type="subcellular location">
    <subcellularLocation>
        <location evidence="1">Membrane</location>
        <topology evidence="1">Multi-pass membrane protein</topology>
    </subcellularLocation>
</comment>
<dbReference type="EMBL" id="KV746106">
    <property type="protein sequence ID" value="OCK72970.1"/>
    <property type="molecule type" value="Genomic_DNA"/>
</dbReference>
<evidence type="ECO:0000256" key="7">
    <source>
        <dbReference type="SAM" id="Phobius"/>
    </source>
</evidence>
<feature type="transmembrane region" description="Helical" evidence="7">
    <location>
        <begin position="253"/>
        <end position="272"/>
    </location>
</feature>
<dbReference type="Proteomes" id="UP000250266">
    <property type="component" value="Unassembled WGS sequence"/>
</dbReference>
<organism evidence="9 10">
    <name type="scientific">Lepidopterella palustris CBS 459.81</name>
    <dbReference type="NCBI Taxonomy" id="1314670"/>
    <lineage>
        <taxon>Eukaryota</taxon>
        <taxon>Fungi</taxon>
        <taxon>Dikarya</taxon>
        <taxon>Ascomycota</taxon>
        <taxon>Pezizomycotina</taxon>
        <taxon>Dothideomycetes</taxon>
        <taxon>Pleosporomycetidae</taxon>
        <taxon>Mytilinidiales</taxon>
        <taxon>Argynnaceae</taxon>
        <taxon>Lepidopterella</taxon>
    </lineage>
</organism>
<evidence type="ECO:0000256" key="2">
    <source>
        <dbReference type="ARBA" id="ARBA00008335"/>
    </source>
</evidence>
<dbReference type="PANTHER" id="PTHR23502:SF68">
    <property type="entry name" value="MULTIDRUG TRANSPORTER, PUTATIVE (AFU_ORTHOLOGUE AFUA_3G01120)-RELATED"/>
    <property type="match status" value="1"/>
</dbReference>
<keyword evidence="4 7" id="KW-1133">Transmembrane helix</keyword>
<name>A0A8E2DWF5_9PEZI</name>
<feature type="transmembrane region" description="Helical" evidence="7">
    <location>
        <begin position="322"/>
        <end position="347"/>
    </location>
</feature>
<accession>A0A8E2DWF5</accession>
<dbReference type="GO" id="GO:0016020">
    <property type="term" value="C:membrane"/>
    <property type="evidence" value="ECO:0007669"/>
    <property type="project" value="UniProtKB-SubCell"/>
</dbReference>
<feature type="transmembrane region" description="Helical" evidence="7">
    <location>
        <begin position="499"/>
        <end position="519"/>
    </location>
</feature>
<dbReference type="SUPFAM" id="SSF103473">
    <property type="entry name" value="MFS general substrate transporter"/>
    <property type="match status" value="1"/>
</dbReference>
<keyword evidence="10" id="KW-1185">Reference proteome</keyword>
<evidence type="ECO:0000259" key="8">
    <source>
        <dbReference type="PROSITE" id="PS50850"/>
    </source>
</evidence>
<evidence type="ECO:0000256" key="4">
    <source>
        <dbReference type="ARBA" id="ARBA00022989"/>
    </source>
</evidence>
<dbReference type="InterPro" id="IPR011701">
    <property type="entry name" value="MFS"/>
</dbReference>
<dbReference type="FunFam" id="1.20.1250.20:FF:000011">
    <property type="entry name" value="MFS multidrug transporter, putative"/>
    <property type="match status" value="1"/>
</dbReference>
<dbReference type="Gene3D" id="1.20.1250.20">
    <property type="entry name" value="MFS general substrate transporter like domains"/>
    <property type="match status" value="1"/>
</dbReference>
<dbReference type="PANTHER" id="PTHR23502">
    <property type="entry name" value="MAJOR FACILITATOR SUPERFAMILY"/>
    <property type="match status" value="1"/>
</dbReference>
<feature type="transmembrane region" description="Helical" evidence="7">
    <location>
        <begin position="98"/>
        <end position="119"/>
    </location>
</feature>
<protein>
    <submittedName>
        <fullName evidence="9">MFS general substrate transporter</fullName>
    </submittedName>
</protein>
<dbReference type="Pfam" id="PF07690">
    <property type="entry name" value="MFS_1"/>
    <property type="match status" value="1"/>
</dbReference>
<evidence type="ECO:0000256" key="1">
    <source>
        <dbReference type="ARBA" id="ARBA00004141"/>
    </source>
</evidence>
<feature type="domain" description="Major facilitator superfamily (MFS) profile" evidence="8">
    <location>
        <begin position="98"/>
        <end position="525"/>
    </location>
</feature>
<dbReference type="OrthoDB" id="5296287at2759"/>
<feature type="region of interest" description="Disordered" evidence="6">
    <location>
        <begin position="1"/>
        <end position="64"/>
    </location>
</feature>
<keyword evidence="3 7" id="KW-0812">Transmembrane</keyword>
<dbReference type="AlphaFoldDB" id="A0A8E2DWF5"/>
<sequence>MAASTMAPEDSKVEKGPLNTEKVIEKQPNDAVITESNYSTQESGVIGSQSIKDVEKQRRGHATDVGDHAVCDEERIDWDEPDDPEKPMNWPTGKKARNIIIICYVTFLTPLGSTMFAPAVEDVMEAYRSTNPELASFVVSVFILGYFFGPLFLGPLSELYGRLPVYLTCNVLFTIFNIACAVSNNLGSLIVFRFLAGTFGGCPITLGAGSFGDMIQIDQRGKIIAIWALGPLMGPVIGPVAGGYMGEHLNWRWIFWVLAIAAGVGAVAAFIFQDETYPPIILQRKVKRLQEETGNPNLCSILDTDRRASHVFAYAIIRPIHLFFFSPIVMLFSLYQGVIYGYLYLLFTTFPLVFGNQYHFSQGTVGLAYLGIGAGSIVGLGVAGYASDKIVRRMAKDGGMKPEYRLPPLIPACFLIPTGLFWYGWSAHAHDHWIVPILGTVLIGMGLNVLFMCVATYLIDAYPYYEASATAASTAVRSLIGALLPLAGRRMYATLGLGWGNSLLGFMALAMCPLPWIFFKYGERIRTNPKFQIKW</sequence>
<feature type="transmembrane region" description="Helical" evidence="7">
    <location>
        <begin position="223"/>
        <end position="241"/>
    </location>
</feature>
<gene>
    <name evidence="9" type="ORF">K432DRAFT_340864</name>
</gene>
<comment type="similarity">
    <text evidence="2">Belongs to the major facilitator superfamily.</text>
</comment>
<dbReference type="InterPro" id="IPR036259">
    <property type="entry name" value="MFS_trans_sf"/>
</dbReference>
<proteinExistence type="inferred from homology"/>
<feature type="transmembrane region" description="Helical" evidence="7">
    <location>
        <begin position="406"/>
        <end position="425"/>
    </location>
</feature>
<feature type="transmembrane region" description="Helical" evidence="7">
    <location>
        <begin position="437"/>
        <end position="459"/>
    </location>
</feature>
<feature type="transmembrane region" description="Helical" evidence="7">
    <location>
        <begin position="190"/>
        <end position="211"/>
    </location>
</feature>
<dbReference type="GO" id="GO:0022857">
    <property type="term" value="F:transmembrane transporter activity"/>
    <property type="evidence" value="ECO:0007669"/>
    <property type="project" value="InterPro"/>
</dbReference>
<evidence type="ECO:0000256" key="3">
    <source>
        <dbReference type="ARBA" id="ARBA00022692"/>
    </source>
</evidence>
<reference evidence="9 10" key="1">
    <citation type="journal article" date="2016" name="Nat. Commun.">
        <title>Ectomycorrhizal ecology is imprinted in the genome of the dominant symbiotic fungus Cenococcum geophilum.</title>
        <authorList>
            <consortium name="DOE Joint Genome Institute"/>
            <person name="Peter M."/>
            <person name="Kohler A."/>
            <person name="Ohm R.A."/>
            <person name="Kuo A."/>
            <person name="Krutzmann J."/>
            <person name="Morin E."/>
            <person name="Arend M."/>
            <person name="Barry K.W."/>
            <person name="Binder M."/>
            <person name="Choi C."/>
            <person name="Clum A."/>
            <person name="Copeland A."/>
            <person name="Grisel N."/>
            <person name="Haridas S."/>
            <person name="Kipfer T."/>
            <person name="LaButti K."/>
            <person name="Lindquist E."/>
            <person name="Lipzen A."/>
            <person name="Maire R."/>
            <person name="Meier B."/>
            <person name="Mihaltcheva S."/>
            <person name="Molinier V."/>
            <person name="Murat C."/>
            <person name="Poggeler S."/>
            <person name="Quandt C.A."/>
            <person name="Sperisen C."/>
            <person name="Tritt A."/>
            <person name="Tisserant E."/>
            <person name="Crous P.W."/>
            <person name="Henrissat B."/>
            <person name="Nehls U."/>
            <person name="Egli S."/>
            <person name="Spatafora J.W."/>
            <person name="Grigoriev I.V."/>
            <person name="Martin F.M."/>
        </authorList>
    </citation>
    <scope>NUCLEOTIDE SEQUENCE [LARGE SCALE GENOMIC DNA]</scope>
    <source>
        <strain evidence="9 10">CBS 459.81</strain>
    </source>
</reference>
<feature type="transmembrane region" description="Helical" evidence="7">
    <location>
        <begin position="165"/>
        <end position="184"/>
    </location>
</feature>
<evidence type="ECO:0000313" key="9">
    <source>
        <dbReference type="EMBL" id="OCK72970.1"/>
    </source>
</evidence>
<feature type="transmembrane region" description="Helical" evidence="7">
    <location>
        <begin position="134"/>
        <end position="153"/>
    </location>
</feature>
<evidence type="ECO:0000256" key="6">
    <source>
        <dbReference type="SAM" id="MobiDB-lite"/>
    </source>
</evidence>
<evidence type="ECO:0000256" key="5">
    <source>
        <dbReference type="ARBA" id="ARBA00023136"/>
    </source>
</evidence>